<organism evidence="8">
    <name type="scientific">Lepeophtheirus salmonis</name>
    <name type="common">Salmon louse</name>
    <name type="synonym">Caligus salmonis</name>
    <dbReference type="NCBI Taxonomy" id="72036"/>
    <lineage>
        <taxon>Eukaryota</taxon>
        <taxon>Metazoa</taxon>
        <taxon>Ecdysozoa</taxon>
        <taxon>Arthropoda</taxon>
        <taxon>Crustacea</taxon>
        <taxon>Multicrustacea</taxon>
        <taxon>Hexanauplia</taxon>
        <taxon>Copepoda</taxon>
        <taxon>Siphonostomatoida</taxon>
        <taxon>Caligidae</taxon>
        <taxon>Lepeophtheirus</taxon>
    </lineage>
</organism>
<keyword evidence="3" id="KW-0210">Decarboxylase</keyword>
<dbReference type="InterPro" id="IPR015421">
    <property type="entry name" value="PyrdxlP-dep_Trfase_major"/>
</dbReference>
<comment type="similarity">
    <text evidence="2 7">Belongs to the group II decarboxylase family.</text>
</comment>
<evidence type="ECO:0000256" key="3">
    <source>
        <dbReference type="ARBA" id="ARBA00022793"/>
    </source>
</evidence>
<comment type="cofactor">
    <cofactor evidence="1 6 7">
        <name>pyridoxal 5'-phosphate</name>
        <dbReference type="ChEBI" id="CHEBI:597326"/>
    </cofactor>
</comment>
<dbReference type="GO" id="GO:0006520">
    <property type="term" value="P:amino acid metabolic process"/>
    <property type="evidence" value="ECO:0007669"/>
    <property type="project" value="InterPro"/>
</dbReference>
<evidence type="ECO:0000256" key="5">
    <source>
        <dbReference type="ARBA" id="ARBA00023239"/>
    </source>
</evidence>
<evidence type="ECO:0000256" key="7">
    <source>
        <dbReference type="RuleBase" id="RU000382"/>
    </source>
</evidence>
<dbReference type="InterPro" id="IPR015422">
    <property type="entry name" value="PyrdxlP-dep_Trfase_small"/>
</dbReference>
<reference evidence="8" key="1">
    <citation type="submission" date="2014-05" db="EMBL/GenBank/DDBJ databases">
        <authorList>
            <person name="Chronopoulou M."/>
        </authorList>
    </citation>
    <scope>NUCLEOTIDE SEQUENCE</scope>
    <source>
        <tissue evidence="8">Whole organism</tissue>
    </source>
</reference>
<accession>A0A0K2UM01</accession>
<evidence type="ECO:0008006" key="9">
    <source>
        <dbReference type="Google" id="ProtNLM"/>
    </source>
</evidence>
<evidence type="ECO:0000256" key="4">
    <source>
        <dbReference type="ARBA" id="ARBA00022898"/>
    </source>
</evidence>
<dbReference type="AlphaFoldDB" id="A0A0K2UM01"/>
<dbReference type="PANTHER" id="PTHR11999:SF70">
    <property type="entry name" value="MIP05841P"/>
    <property type="match status" value="1"/>
</dbReference>
<dbReference type="PANTHER" id="PTHR11999">
    <property type="entry name" value="GROUP II PYRIDOXAL-5-PHOSPHATE DECARBOXYLASE"/>
    <property type="match status" value="1"/>
</dbReference>
<proteinExistence type="inferred from homology"/>
<feature type="modified residue" description="N6-(pyridoxal phosphate)lysine" evidence="6">
    <location>
        <position position="196"/>
    </location>
</feature>
<keyword evidence="5 7" id="KW-0456">Lyase</keyword>
<dbReference type="InterPro" id="IPR002129">
    <property type="entry name" value="PyrdxlP-dep_de-COase"/>
</dbReference>
<dbReference type="PRINTS" id="PR00800">
    <property type="entry name" value="YHDCRBOXLASE"/>
</dbReference>
<dbReference type="OrthoDB" id="639767at2759"/>
<keyword evidence="4 6" id="KW-0663">Pyridoxal phosphate</keyword>
<dbReference type="GO" id="GO:0030170">
    <property type="term" value="F:pyridoxal phosphate binding"/>
    <property type="evidence" value="ECO:0007669"/>
    <property type="project" value="InterPro"/>
</dbReference>
<dbReference type="InterPro" id="IPR010977">
    <property type="entry name" value="Aromatic_deC"/>
</dbReference>
<name>A0A0K2UM01_LEPSM</name>
<dbReference type="GO" id="GO:0016831">
    <property type="term" value="F:carboxy-lyase activity"/>
    <property type="evidence" value="ECO:0007669"/>
    <property type="project" value="UniProtKB-KW"/>
</dbReference>
<evidence type="ECO:0000256" key="6">
    <source>
        <dbReference type="PIRSR" id="PIRSR602129-50"/>
    </source>
</evidence>
<protein>
    <recommendedName>
        <fullName evidence="9">Aromatic-L-amino-acid decarboxylase</fullName>
    </recommendedName>
</protein>
<dbReference type="InterPro" id="IPR015424">
    <property type="entry name" value="PyrdxlP-dep_Trfase"/>
</dbReference>
<evidence type="ECO:0000256" key="1">
    <source>
        <dbReference type="ARBA" id="ARBA00001933"/>
    </source>
</evidence>
<dbReference type="Gene3D" id="3.90.1150.10">
    <property type="entry name" value="Aspartate Aminotransferase, domain 1"/>
    <property type="match status" value="1"/>
</dbReference>
<dbReference type="SUPFAM" id="SSF53383">
    <property type="entry name" value="PLP-dependent transferases"/>
    <property type="match status" value="1"/>
</dbReference>
<dbReference type="GO" id="GO:0019752">
    <property type="term" value="P:carboxylic acid metabolic process"/>
    <property type="evidence" value="ECO:0007669"/>
    <property type="project" value="InterPro"/>
</dbReference>
<dbReference type="GO" id="GO:0005737">
    <property type="term" value="C:cytoplasm"/>
    <property type="evidence" value="ECO:0007669"/>
    <property type="project" value="TreeGrafter"/>
</dbReference>
<sequence length="372" mass="42671">MSPSGVEFELQMVDLYGKLLGFPDIFLTNSPNSTGCGVTLSATSEGVIMAMLTARELMFEKHATNRTERFDVHSRLVAYMSDQAHSCHERATKLANVECRILETDENGSLRGTTFEEAIERDLEDGKIPFFYSLSFGSTGVIAFDNLKEISGTCEKHDIWIHADLAYTSSVLICPEYRYIIEDIEKVTSISCNLYKWIGLNTCVSLFFTRRGKEYKSIFSLNPDYLHYTNQEGNTYKYDHMDTSVTLSRPCRGIKLWFHIRLNGLEKLQKIVRSHCNLAKFVGELISEDERFELLKVTLSVSIFRYHSNDKFNEYLHQSLIDSGEMYLTKTLFKGKTYLRFLIGAPDENQKDVAQAWKIIVNHIDKIEEDQG</sequence>
<dbReference type="Gene3D" id="3.40.640.10">
    <property type="entry name" value="Type I PLP-dependent aspartate aminotransferase-like (Major domain)"/>
    <property type="match status" value="1"/>
</dbReference>
<evidence type="ECO:0000313" key="8">
    <source>
        <dbReference type="EMBL" id="CDW39299.1"/>
    </source>
</evidence>
<dbReference type="EMBL" id="HACA01021938">
    <property type="protein sequence ID" value="CDW39299.1"/>
    <property type="molecule type" value="Transcribed_RNA"/>
</dbReference>
<dbReference type="Pfam" id="PF00282">
    <property type="entry name" value="Pyridoxal_deC"/>
    <property type="match status" value="1"/>
</dbReference>
<evidence type="ECO:0000256" key="2">
    <source>
        <dbReference type="ARBA" id="ARBA00009533"/>
    </source>
</evidence>